<proteinExistence type="predicted"/>
<dbReference type="EMBL" id="JAINUG010000115">
    <property type="protein sequence ID" value="KAJ8395543.1"/>
    <property type="molecule type" value="Genomic_DNA"/>
</dbReference>
<name>A0AAD7S428_9TELE</name>
<keyword evidence="3" id="KW-1185">Reference proteome</keyword>
<protein>
    <submittedName>
        <fullName evidence="2">Uncharacterized protein</fullName>
    </submittedName>
</protein>
<evidence type="ECO:0000313" key="3">
    <source>
        <dbReference type="Proteomes" id="UP001221898"/>
    </source>
</evidence>
<accession>A0AAD7S428</accession>
<feature type="region of interest" description="Disordered" evidence="1">
    <location>
        <begin position="1"/>
        <end position="20"/>
    </location>
</feature>
<gene>
    <name evidence="2" type="ORF">AAFF_G00030240</name>
</gene>
<reference evidence="2" key="1">
    <citation type="journal article" date="2023" name="Science">
        <title>Genome structures resolve the early diversification of teleost fishes.</title>
        <authorList>
            <person name="Parey E."/>
            <person name="Louis A."/>
            <person name="Montfort J."/>
            <person name="Bouchez O."/>
            <person name="Roques C."/>
            <person name="Iampietro C."/>
            <person name="Lluch J."/>
            <person name="Castinel A."/>
            <person name="Donnadieu C."/>
            <person name="Desvignes T."/>
            <person name="Floi Bucao C."/>
            <person name="Jouanno E."/>
            <person name="Wen M."/>
            <person name="Mejri S."/>
            <person name="Dirks R."/>
            <person name="Jansen H."/>
            <person name="Henkel C."/>
            <person name="Chen W.J."/>
            <person name="Zahm M."/>
            <person name="Cabau C."/>
            <person name="Klopp C."/>
            <person name="Thompson A.W."/>
            <person name="Robinson-Rechavi M."/>
            <person name="Braasch I."/>
            <person name="Lecointre G."/>
            <person name="Bobe J."/>
            <person name="Postlethwait J.H."/>
            <person name="Berthelot C."/>
            <person name="Roest Crollius H."/>
            <person name="Guiguen Y."/>
        </authorList>
    </citation>
    <scope>NUCLEOTIDE SEQUENCE</scope>
    <source>
        <strain evidence="2">NC1722</strain>
    </source>
</reference>
<dbReference type="Proteomes" id="UP001221898">
    <property type="component" value="Unassembled WGS sequence"/>
</dbReference>
<dbReference type="AlphaFoldDB" id="A0AAD7S428"/>
<evidence type="ECO:0000256" key="1">
    <source>
        <dbReference type="SAM" id="MobiDB-lite"/>
    </source>
</evidence>
<evidence type="ECO:0000313" key="2">
    <source>
        <dbReference type="EMBL" id="KAJ8395543.1"/>
    </source>
</evidence>
<sequence length="116" mass="12518">MLQNRLKRGGGGRSEPDFQKSFISAQGDGRNLLYLEQYGGERIPVICLPQLPTGLGGDGRRHAFLISLFSLPAHKKGTGCRLYRGSSLEPLDLGEVERKGSAILDLMGGGGLYLLC</sequence>
<feature type="compositionally biased region" description="Basic residues" evidence="1">
    <location>
        <begin position="1"/>
        <end position="10"/>
    </location>
</feature>
<comment type="caution">
    <text evidence="2">The sequence shown here is derived from an EMBL/GenBank/DDBJ whole genome shotgun (WGS) entry which is preliminary data.</text>
</comment>
<organism evidence="2 3">
    <name type="scientific">Aldrovandia affinis</name>
    <dbReference type="NCBI Taxonomy" id="143900"/>
    <lineage>
        <taxon>Eukaryota</taxon>
        <taxon>Metazoa</taxon>
        <taxon>Chordata</taxon>
        <taxon>Craniata</taxon>
        <taxon>Vertebrata</taxon>
        <taxon>Euteleostomi</taxon>
        <taxon>Actinopterygii</taxon>
        <taxon>Neopterygii</taxon>
        <taxon>Teleostei</taxon>
        <taxon>Notacanthiformes</taxon>
        <taxon>Halosauridae</taxon>
        <taxon>Aldrovandia</taxon>
    </lineage>
</organism>